<comment type="similarity">
    <text evidence="1">Belongs to the V-ATPase E subunit family.</text>
</comment>
<reference evidence="4 5" key="1">
    <citation type="submission" date="2024-12" db="EMBL/GenBank/DDBJ databases">
        <title>Forecasting of Potato common scab and diversities of Pathogenic streptomyces spp. in china.</title>
        <authorList>
            <person name="Handique U."/>
            <person name="Wu J."/>
        </authorList>
    </citation>
    <scope>NUCLEOTIDE SEQUENCE [LARGE SCALE GENOMIC DNA]</scope>
    <source>
        <strain evidence="4 5">ZRIMU1585</strain>
    </source>
</reference>
<keyword evidence="3" id="KW-0406">Ion transport</keyword>
<dbReference type="RefSeq" id="WP_369280574.1">
    <property type="nucleotide sequence ID" value="NZ_JBJVMW010000025.1"/>
</dbReference>
<dbReference type="EMBL" id="JBJVNE010000011">
    <property type="protein sequence ID" value="MFM9648888.1"/>
    <property type="molecule type" value="Genomic_DNA"/>
</dbReference>
<accession>A0ABW9IK76</accession>
<keyword evidence="5" id="KW-1185">Reference proteome</keyword>
<evidence type="ECO:0000313" key="5">
    <source>
        <dbReference type="Proteomes" id="UP001631993"/>
    </source>
</evidence>
<evidence type="ECO:0000256" key="3">
    <source>
        <dbReference type="ARBA" id="ARBA00023065"/>
    </source>
</evidence>
<sequence length="175" mass="19188">MRTPAPEEVEAALGPVRTELLRAAHAEAAELLTRADGDAAELLDGARAEARTILEEARREGEAQGAAAGREVCARARREARAHELAVRREAYEELRRRVTERVRELRHATDYASVLERLTGHARRLLGPDAEIVVHPDGGLIARVPGRRVDCTLDTLAARALGRADVEVETLWAP</sequence>
<dbReference type="Pfam" id="PF01991">
    <property type="entry name" value="vATP-synt_E"/>
    <property type="match status" value="1"/>
</dbReference>
<dbReference type="Proteomes" id="UP001631993">
    <property type="component" value="Unassembled WGS sequence"/>
</dbReference>
<gene>
    <name evidence="4" type="ORF">ACKI1S_22365</name>
</gene>
<keyword evidence="2" id="KW-0813">Transport</keyword>
<evidence type="ECO:0000256" key="2">
    <source>
        <dbReference type="ARBA" id="ARBA00022448"/>
    </source>
</evidence>
<comment type="caution">
    <text evidence="4">The sequence shown here is derived from an EMBL/GenBank/DDBJ whole genome shotgun (WGS) entry which is preliminary data.</text>
</comment>
<organism evidence="4 5">
    <name type="scientific">Streptomyces galilaeus</name>
    <dbReference type="NCBI Taxonomy" id="33899"/>
    <lineage>
        <taxon>Bacteria</taxon>
        <taxon>Bacillati</taxon>
        <taxon>Actinomycetota</taxon>
        <taxon>Actinomycetes</taxon>
        <taxon>Kitasatosporales</taxon>
        <taxon>Streptomycetaceae</taxon>
        <taxon>Streptomyces</taxon>
    </lineage>
</organism>
<dbReference type="InterPro" id="IPR002842">
    <property type="entry name" value="ATPase_V1_Esu"/>
</dbReference>
<protein>
    <submittedName>
        <fullName evidence="4">V-type ATP synthase subunit E family protein</fullName>
    </submittedName>
</protein>
<evidence type="ECO:0000313" key="4">
    <source>
        <dbReference type="EMBL" id="MFM9648888.1"/>
    </source>
</evidence>
<proteinExistence type="inferred from homology"/>
<name>A0ABW9IK76_STRGJ</name>
<evidence type="ECO:0000256" key="1">
    <source>
        <dbReference type="ARBA" id="ARBA00005901"/>
    </source>
</evidence>